<organism evidence="4 5">
    <name type="scientific">Prorocentrum cordatum</name>
    <dbReference type="NCBI Taxonomy" id="2364126"/>
    <lineage>
        <taxon>Eukaryota</taxon>
        <taxon>Sar</taxon>
        <taxon>Alveolata</taxon>
        <taxon>Dinophyceae</taxon>
        <taxon>Prorocentrales</taxon>
        <taxon>Prorocentraceae</taxon>
        <taxon>Prorocentrum</taxon>
    </lineage>
</organism>
<dbReference type="Proteomes" id="UP001189429">
    <property type="component" value="Unassembled WGS sequence"/>
</dbReference>
<protein>
    <recommendedName>
        <fullName evidence="3">EF-hand domain-containing protein</fullName>
    </recommendedName>
</protein>
<dbReference type="PROSITE" id="PS50222">
    <property type="entry name" value="EF_HAND_2"/>
    <property type="match status" value="1"/>
</dbReference>
<keyword evidence="5" id="KW-1185">Reference proteome</keyword>
<evidence type="ECO:0000256" key="2">
    <source>
        <dbReference type="SAM" id="MobiDB-lite"/>
    </source>
</evidence>
<accession>A0ABN9RK91</accession>
<gene>
    <name evidence="4" type="ORF">PCOR1329_LOCUS20536</name>
</gene>
<dbReference type="EMBL" id="CAUYUJ010006668">
    <property type="protein sequence ID" value="CAK0818187.1"/>
    <property type="molecule type" value="Genomic_DNA"/>
</dbReference>
<dbReference type="InterPro" id="IPR018247">
    <property type="entry name" value="EF_Hand_1_Ca_BS"/>
</dbReference>
<feature type="region of interest" description="Disordered" evidence="2">
    <location>
        <begin position="15"/>
        <end position="36"/>
    </location>
</feature>
<reference evidence="4" key="1">
    <citation type="submission" date="2023-10" db="EMBL/GenBank/DDBJ databases">
        <authorList>
            <person name="Chen Y."/>
            <person name="Shah S."/>
            <person name="Dougan E. K."/>
            <person name="Thang M."/>
            <person name="Chan C."/>
        </authorList>
    </citation>
    <scope>NUCLEOTIDE SEQUENCE [LARGE SCALE GENOMIC DNA]</scope>
</reference>
<proteinExistence type="predicted"/>
<feature type="domain" description="EF-hand" evidence="3">
    <location>
        <begin position="202"/>
        <end position="237"/>
    </location>
</feature>
<comment type="caution">
    <text evidence="4">The sequence shown here is derived from an EMBL/GenBank/DDBJ whole genome shotgun (WGS) entry which is preliminary data.</text>
</comment>
<keyword evidence="1" id="KW-0175">Coiled coil</keyword>
<sequence length="600" mass="66743">MVGVDPVSSTMWSATCSRKNPKVHKPVREQRREQLAPQSHGVSFLISMLEADLGADEAELRRDCNRAIAQGRKEAEAILEERREVAQRFIANFDAVTDAIESNDSLQEIEAQLKRLNDFGLQLFRSRGKDEMSAPHPALDTIPAVLDAVRKTLTAHKAVVTFGENMAEQGYECDSSDEDLEDYRPPEQVAAARAAARTAAQSYFDEQRKTLQKYDANGDGFLTKVEVGLFVGEEYGLQLSDSALDSIFNALCVKPLSVIHFEMDERPEADPVDCYPGVPLNAGQQLKMAIGVQREVAREQDRRKKLEDLHFEWQRSLEEASVVVGLLEPRVAACQVEAERLTEVIEELKASDVLKAVAVAAKEVAEVEAELNACYVKVNPTLSSQKVDDAQRGFFLRSADAKTLRMRAGRLTATLKRAAVAHASVRRQVAARSRMDTHLVYTQVANILENHKEDMELQLSGLDPDKGDGTMSQADVTSFLRLRWDVLSDFPEAEVAAWFAARAEYSDGAGLSRVQLLEPKRVRYKVEKAVAMTKGLSIKESSCVRRLNAGEIVELMEAPQSDEEFDVVRIRIRALRDGVDGYVTIRGNQGTNYIEPCEGE</sequence>
<name>A0ABN9RK91_9DINO</name>
<dbReference type="PROSITE" id="PS00018">
    <property type="entry name" value="EF_HAND_1"/>
    <property type="match status" value="1"/>
</dbReference>
<evidence type="ECO:0000313" key="5">
    <source>
        <dbReference type="Proteomes" id="UP001189429"/>
    </source>
</evidence>
<evidence type="ECO:0000256" key="1">
    <source>
        <dbReference type="SAM" id="Coils"/>
    </source>
</evidence>
<evidence type="ECO:0000313" key="4">
    <source>
        <dbReference type="EMBL" id="CAK0818187.1"/>
    </source>
</evidence>
<feature type="coiled-coil region" evidence="1">
    <location>
        <begin position="289"/>
        <end position="351"/>
    </location>
</feature>
<dbReference type="InterPro" id="IPR002048">
    <property type="entry name" value="EF_hand_dom"/>
</dbReference>
<evidence type="ECO:0000259" key="3">
    <source>
        <dbReference type="PROSITE" id="PS50222"/>
    </source>
</evidence>